<dbReference type="InterPro" id="IPR043129">
    <property type="entry name" value="ATPase_NBD"/>
</dbReference>
<reference evidence="1 2" key="1">
    <citation type="journal article" date="2019" name="Environ. Microbiol.">
        <title>Species interactions and distinct microbial communities in high Arctic permafrost affected cryosols are associated with the CH4 and CO2 gas fluxes.</title>
        <authorList>
            <person name="Altshuler I."/>
            <person name="Hamel J."/>
            <person name="Turney S."/>
            <person name="Magnuson E."/>
            <person name="Levesque R."/>
            <person name="Greer C."/>
            <person name="Whyte L.G."/>
        </authorList>
    </citation>
    <scope>NUCLEOTIDE SEQUENCE [LARGE SCALE GENOMIC DNA]</scope>
    <source>
        <strain evidence="1 2">S9.3A</strain>
    </source>
</reference>
<keyword evidence="2" id="KW-1185">Reference proteome</keyword>
<dbReference type="OrthoDB" id="9769453at2"/>
<sequence>MTQLLCVDFGSTFTKAVLVAADGTVVTTASTPTTIGTDVLHGYRTLRAELAAHGAVDEVLACSSAGGGLRLAVVGYEREVTAQAGHRVGLSAGARVAHVTSGALSGAAVRQLQASRPDLVLLVGGTDGGNAEVLLHNASRLAKARITAPVVVAGNADARAEVEARLSSTGRSFTVADNVLPAIGVIAPESARAAIRRVFLEHVIGGKGLSRGPDFAAMVQAPTPDAVLDGVAVLAEHLDGDVLVVDIGGATTDVYSALRPQGEDAGLAKDVVAPLWHSRTVEADLGMRWNAEGIVEAAHREQVPLPEGIEAYAARVVRDTGHLPVGDGEWGFDLALARAAAVVAVRRHARPPGPGAGARPLADVQVVVGSGGVLRHATPEGRDSVLYAVATDHAGGWKVPRAAAVVTDTAYLLFAVGLLRDTHPEAARALARTVVGGTVGGGS</sequence>
<name>A0A502D1M6_9MICO</name>
<dbReference type="Pfam" id="PF13941">
    <property type="entry name" value="MutL"/>
    <property type="match status" value="1"/>
</dbReference>
<dbReference type="EMBL" id="RCZM01000001">
    <property type="protein sequence ID" value="TPG19003.1"/>
    <property type="molecule type" value="Genomic_DNA"/>
</dbReference>
<dbReference type="RefSeq" id="WP_140736640.1">
    <property type="nucleotide sequence ID" value="NZ_RCZM01000001.1"/>
</dbReference>
<dbReference type="InterPro" id="IPR006230">
    <property type="entry name" value="MutL"/>
</dbReference>
<gene>
    <name evidence="1" type="ORF">EAH86_00255</name>
</gene>
<proteinExistence type="predicted"/>
<dbReference type="PIRSF" id="PIRSF004729">
    <property type="entry name" value="MutL"/>
    <property type="match status" value="1"/>
</dbReference>
<evidence type="ECO:0000313" key="1">
    <source>
        <dbReference type="EMBL" id="TPG19003.1"/>
    </source>
</evidence>
<dbReference type="Proteomes" id="UP000317722">
    <property type="component" value="Unassembled WGS sequence"/>
</dbReference>
<dbReference type="NCBIfam" id="TIGR01319">
    <property type="entry name" value="glmL_fam"/>
    <property type="match status" value="1"/>
</dbReference>
<protein>
    <submittedName>
        <fullName evidence="1">Glutamate mutase</fullName>
    </submittedName>
</protein>
<evidence type="ECO:0000313" key="2">
    <source>
        <dbReference type="Proteomes" id="UP000317722"/>
    </source>
</evidence>
<dbReference type="AlphaFoldDB" id="A0A502D1M6"/>
<comment type="caution">
    <text evidence="1">The sequence shown here is derived from an EMBL/GenBank/DDBJ whole genome shotgun (WGS) entry which is preliminary data.</text>
</comment>
<organism evidence="1 2">
    <name type="scientific">Pedococcus bigeumensis</name>
    <dbReference type="NCBI Taxonomy" id="433644"/>
    <lineage>
        <taxon>Bacteria</taxon>
        <taxon>Bacillati</taxon>
        <taxon>Actinomycetota</taxon>
        <taxon>Actinomycetes</taxon>
        <taxon>Micrococcales</taxon>
        <taxon>Intrasporangiaceae</taxon>
        <taxon>Pedococcus</taxon>
    </lineage>
</organism>
<accession>A0A502D1M6</accession>
<dbReference type="SUPFAM" id="SSF53067">
    <property type="entry name" value="Actin-like ATPase domain"/>
    <property type="match status" value="1"/>
</dbReference>